<proteinExistence type="predicted"/>
<dbReference type="Proteomes" id="UP001064632">
    <property type="component" value="Chromosome"/>
</dbReference>
<evidence type="ECO:0000313" key="3">
    <source>
        <dbReference type="Proteomes" id="UP001064632"/>
    </source>
</evidence>
<dbReference type="InterPro" id="IPR029068">
    <property type="entry name" value="Glyas_Bleomycin-R_OHBP_Dase"/>
</dbReference>
<dbReference type="Pfam" id="PF00903">
    <property type="entry name" value="Glyoxalase"/>
    <property type="match status" value="1"/>
</dbReference>
<dbReference type="InterPro" id="IPR037523">
    <property type="entry name" value="VOC_core"/>
</dbReference>
<evidence type="ECO:0000313" key="2">
    <source>
        <dbReference type="EMBL" id="UXI70104.1"/>
    </source>
</evidence>
<organism evidence="2 3">
    <name type="scientific">Tahibacter amnicola</name>
    <dbReference type="NCBI Taxonomy" id="2976241"/>
    <lineage>
        <taxon>Bacteria</taxon>
        <taxon>Pseudomonadati</taxon>
        <taxon>Pseudomonadota</taxon>
        <taxon>Gammaproteobacteria</taxon>
        <taxon>Lysobacterales</taxon>
        <taxon>Rhodanobacteraceae</taxon>
        <taxon>Tahibacter</taxon>
    </lineage>
</organism>
<dbReference type="SUPFAM" id="SSF54593">
    <property type="entry name" value="Glyoxalase/Bleomycin resistance protein/Dihydroxybiphenyl dioxygenase"/>
    <property type="match status" value="1"/>
</dbReference>
<protein>
    <recommendedName>
        <fullName evidence="1">VOC domain-containing protein</fullName>
    </recommendedName>
</protein>
<dbReference type="InterPro" id="IPR004360">
    <property type="entry name" value="Glyas_Fos-R_dOase_dom"/>
</dbReference>
<dbReference type="RefSeq" id="WP_261697055.1">
    <property type="nucleotide sequence ID" value="NZ_CP104694.1"/>
</dbReference>
<dbReference type="EMBL" id="CP104694">
    <property type="protein sequence ID" value="UXI70104.1"/>
    <property type="molecule type" value="Genomic_DNA"/>
</dbReference>
<keyword evidence="3" id="KW-1185">Reference proteome</keyword>
<sequence>MSPFDRRPAVWIGHVALPTDRMLESAQFMHRIGMRSIFEGPQVSIFEMRGGTHLILQAKSGIEAGDAPFDLMVDDIHDTHRRFTTMGLSPSPIEAVPAIDHERFRVREPAGHWITVYSTHVGSEPV</sequence>
<dbReference type="PROSITE" id="PS51819">
    <property type="entry name" value="VOC"/>
    <property type="match status" value="1"/>
</dbReference>
<evidence type="ECO:0000259" key="1">
    <source>
        <dbReference type="PROSITE" id="PS51819"/>
    </source>
</evidence>
<dbReference type="Gene3D" id="3.10.180.10">
    <property type="entry name" value="2,3-Dihydroxybiphenyl 1,2-Dioxygenase, domain 1"/>
    <property type="match status" value="1"/>
</dbReference>
<feature type="domain" description="VOC" evidence="1">
    <location>
        <begin position="11"/>
        <end position="119"/>
    </location>
</feature>
<reference evidence="2" key="1">
    <citation type="submission" date="2022-09" db="EMBL/GenBank/DDBJ databases">
        <title>Tahibacter sp. nov., isolated from a fresh water.</title>
        <authorList>
            <person name="Baek J.H."/>
            <person name="Lee J.K."/>
            <person name="Kim J.M."/>
            <person name="Jeon C.O."/>
        </authorList>
    </citation>
    <scope>NUCLEOTIDE SEQUENCE</scope>
    <source>
        <strain evidence="2">W38</strain>
    </source>
</reference>
<accession>A0ABY6BK04</accession>
<gene>
    <name evidence="2" type="ORF">N4264_10885</name>
</gene>
<name>A0ABY6BK04_9GAMM</name>